<feature type="compositionally biased region" description="Pro residues" evidence="1">
    <location>
        <begin position="239"/>
        <end position="248"/>
    </location>
</feature>
<feature type="region of interest" description="Disordered" evidence="1">
    <location>
        <begin position="720"/>
        <end position="779"/>
    </location>
</feature>
<name>D8PY58_SCHCM</name>
<feature type="compositionally biased region" description="Acidic residues" evidence="1">
    <location>
        <begin position="274"/>
        <end position="294"/>
    </location>
</feature>
<feature type="compositionally biased region" description="Basic and acidic residues" evidence="1">
    <location>
        <begin position="170"/>
        <end position="189"/>
    </location>
</feature>
<feature type="compositionally biased region" description="Basic and acidic residues" evidence="1">
    <location>
        <begin position="263"/>
        <end position="272"/>
    </location>
</feature>
<feature type="compositionally biased region" description="Basic and acidic residues" evidence="1">
    <location>
        <begin position="83"/>
        <end position="98"/>
    </location>
</feature>
<dbReference type="HOGENOM" id="CLU_359475_0_0_1"/>
<dbReference type="GeneID" id="9586044"/>
<evidence type="ECO:0000313" key="3">
    <source>
        <dbReference type="Proteomes" id="UP000007431"/>
    </source>
</evidence>
<feature type="compositionally biased region" description="Basic and acidic residues" evidence="1">
    <location>
        <begin position="21"/>
        <end position="33"/>
    </location>
</feature>
<reference evidence="2 3" key="1">
    <citation type="journal article" date="2010" name="Nat. Biotechnol.">
        <title>Genome sequence of the model mushroom Schizophyllum commune.</title>
        <authorList>
            <person name="Ohm R.A."/>
            <person name="de Jong J.F."/>
            <person name="Lugones L.G."/>
            <person name="Aerts A."/>
            <person name="Kothe E."/>
            <person name="Stajich J.E."/>
            <person name="de Vries R.P."/>
            <person name="Record E."/>
            <person name="Levasseur A."/>
            <person name="Baker S.E."/>
            <person name="Bartholomew K.A."/>
            <person name="Coutinho P.M."/>
            <person name="Erdmann S."/>
            <person name="Fowler T.J."/>
            <person name="Gathman A.C."/>
            <person name="Lombard V."/>
            <person name="Henrissat B."/>
            <person name="Knabe N."/>
            <person name="Kuees U."/>
            <person name="Lilly W.W."/>
            <person name="Lindquist E."/>
            <person name="Lucas S."/>
            <person name="Magnuson J.K."/>
            <person name="Piumi F."/>
            <person name="Raudaskoski M."/>
            <person name="Salamov A."/>
            <person name="Schmutz J."/>
            <person name="Schwarze F.W.M.R."/>
            <person name="vanKuyk P.A."/>
            <person name="Horton J.S."/>
            <person name="Grigoriev I.V."/>
            <person name="Woesten H.A.B."/>
        </authorList>
    </citation>
    <scope>NUCLEOTIDE SEQUENCE [LARGE SCALE GENOMIC DNA]</scope>
    <source>
        <strain evidence="3">H4-8 / FGSC 9210</strain>
    </source>
</reference>
<feature type="compositionally biased region" description="Acidic residues" evidence="1">
    <location>
        <begin position="71"/>
        <end position="82"/>
    </location>
</feature>
<gene>
    <name evidence="2" type="ORF">SCHCODRAFT_107419</name>
</gene>
<dbReference type="VEuPathDB" id="FungiDB:SCHCODRAFT_02491344"/>
<feature type="compositionally biased region" description="Basic and acidic residues" evidence="1">
    <location>
        <begin position="314"/>
        <end position="329"/>
    </location>
</feature>
<proteinExistence type="predicted"/>
<dbReference type="Proteomes" id="UP000007431">
    <property type="component" value="Unassembled WGS sequence"/>
</dbReference>
<organism evidence="3">
    <name type="scientific">Schizophyllum commune (strain H4-8 / FGSC 9210)</name>
    <name type="common">Split gill fungus</name>
    <dbReference type="NCBI Taxonomy" id="578458"/>
    <lineage>
        <taxon>Eukaryota</taxon>
        <taxon>Fungi</taxon>
        <taxon>Dikarya</taxon>
        <taxon>Basidiomycota</taxon>
        <taxon>Agaricomycotina</taxon>
        <taxon>Agaricomycetes</taxon>
        <taxon>Agaricomycetidae</taxon>
        <taxon>Agaricales</taxon>
        <taxon>Schizophyllaceae</taxon>
        <taxon>Schizophyllum</taxon>
    </lineage>
</organism>
<keyword evidence="3" id="KW-1185">Reference proteome</keyword>
<feature type="compositionally biased region" description="Basic and acidic residues" evidence="1">
    <location>
        <begin position="202"/>
        <end position="231"/>
    </location>
</feature>
<dbReference type="InParanoid" id="D8PY58"/>
<feature type="compositionally biased region" description="Polar residues" evidence="1">
    <location>
        <begin position="99"/>
        <end position="108"/>
    </location>
</feature>
<feature type="compositionally biased region" description="Acidic residues" evidence="1">
    <location>
        <begin position="111"/>
        <end position="121"/>
    </location>
</feature>
<feature type="compositionally biased region" description="Basic residues" evidence="1">
    <location>
        <begin position="252"/>
        <end position="262"/>
    </location>
</feature>
<dbReference type="RefSeq" id="XP_003034695.1">
    <property type="nucleotide sequence ID" value="XM_003034649.1"/>
</dbReference>
<evidence type="ECO:0000313" key="2">
    <source>
        <dbReference type="EMBL" id="EFI99792.1"/>
    </source>
</evidence>
<feature type="non-terminal residue" evidence="2">
    <location>
        <position position="779"/>
    </location>
</feature>
<accession>D8PY58</accession>
<protein>
    <submittedName>
        <fullName evidence="2">Uncharacterized protein</fullName>
    </submittedName>
</protein>
<feature type="compositionally biased region" description="Polar residues" evidence="1">
    <location>
        <begin position="138"/>
        <end position="149"/>
    </location>
</feature>
<dbReference type="AlphaFoldDB" id="D8PY58"/>
<sequence length="779" mass="84486">MSDQTPSRASTRTRVPSSKKIQSDEYQKDAMKDVEEEAGEEEEEEEEEEEVVVPAKPAGKKGSRAARIPDSDSEDDKEEGDGDHDVGDNGEVKRKGTDGNETSEQANDSGDAVEEEDDDDVPLASKVLPPTQVKKGKSTASARNASAQDKSGEKRAKSVKSTSNSKNKRAVQEQIRDHPATDDPHHDENVLGANVDTGGGEDTARARAEGANNDQKDESPARSDDGDERYWSTKAATATPPPSSPPSSPVKTPKKVANRRMKSGSERKKAEMLLDVEAEEDNDDIETDDAEEGYDEHVRQTKARKTGQQMASQPKEERHDNDGDDVRMDDSLPVRALPTHDVPMSDEEDQQEENIVFSHGGSAAAREYLGSFHFDDSDPAYARVKSDAIFQWSGICNYAFSIGGTVGTYAVVDTEPPENVVSYIKQDRVMERSYPATDIMEIFCFAVAFFQGSDLVNLSRISWRSIDFVKVSDRLLSVAFLDKDGKDGIGASGARRGVLVTLLEAEAFRLFACLNRLGKMGETNSFKFPLYADGMVGFTTKVVSKDGARTGGNGPTLISAKGGWQPKRKIGVFEFNDKIPVLDGQGRKDLWKGAELGVADVLGLPSYNVDKLVPEQMRSAEEALKIRKIVLKFNKEEHSESTSQSMKTTYLLSSNQFALTELTFPLGNIARVHLASTITRWKRKTEKAVENLSFNIAALVVLSGPIDRVAAQARLVAPRVHPATSGGTPRTGKVSVKINDASAGATTSKGRGEGSGSAKRAAGGASGSPPKKAKKDHTE</sequence>
<feature type="region of interest" description="Disordered" evidence="1">
    <location>
        <begin position="1"/>
        <end position="329"/>
    </location>
</feature>
<feature type="compositionally biased region" description="Polar residues" evidence="1">
    <location>
        <begin position="1"/>
        <end position="20"/>
    </location>
</feature>
<feature type="compositionally biased region" description="Acidic residues" evidence="1">
    <location>
        <begin position="34"/>
        <end position="51"/>
    </location>
</feature>
<dbReference type="KEGG" id="scm:SCHCO_02491344"/>
<dbReference type="EMBL" id="GL377304">
    <property type="protein sequence ID" value="EFI99792.1"/>
    <property type="molecule type" value="Genomic_DNA"/>
</dbReference>
<evidence type="ECO:0000256" key="1">
    <source>
        <dbReference type="SAM" id="MobiDB-lite"/>
    </source>
</evidence>
<feature type="compositionally biased region" description="Low complexity" evidence="1">
    <location>
        <begin position="756"/>
        <end position="770"/>
    </location>
</feature>